<proteinExistence type="predicted"/>
<sequence length="93" mass="10400">MLLADYASASTNEEASKTKKSTEATSTNNAAEKSEETTSASESTNTGGGMYLNQNQDSTNLNSVCKFNFIFYFIYKLKYDEEPPGNEYLNYEF</sequence>
<dbReference type="RefSeq" id="WP_159582625.1">
    <property type="nucleotide sequence ID" value="NZ_JBIPKE010000016.1"/>
</dbReference>
<feature type="region of interest" description="Disordered" evidence="1">
    <location>
        <begin position="1"/>
        <end position="54"/>
    </location>
</feature>
<accession>A0ABW7N9F4</accession>
<feature type="compositionally biased region" description="Low complexity" evidence="1">
    <location>
        <begin position="23"/>
        <end position="45"/>
    </location>
</feature>
<gene>
    <name evidence="2" type="ORF">ACHKAR_11015</name>
</gene>
<evidence type="ECO:0000313" key="3">
    <source>
        <dbReference type="Proteomes" id="UP001610063"/>
    </source>
</evidence>
<name>A0ABW7N9F4_9BACT</name>
<evidence type="ECO:0000313" key="2">
    <source>
        <dbReference type="EMBL" id="MFH6983976.1"/>
    </source>
</evidence>
<dbReference type="Proteomes" id="UP001610063">
    <property type="component" value="Unassembled WGS sequence"/>
</dbReference>
<reference evidence="2 3" key="1">
    <citation type="journal article" date="2013" name="Int. J. Syst. Evol. Microbiol.">
        <title>Marinoscillum luteum sp. nov., isolated from marine sediment.</title>
        <authorList>
            <person name="Cha I.T."/>
            <person name="Park S.J."/>
            <person name="Kim S.J."/>
            <person name="Kim J.G."/>
            <person name="Jung M.Y."/>
            <person name="Shin K.S."/>
            <person name="Kwon K.K."/>
            <person name="Yang S.H."/>
            <person name="Seo Y.S."/>
            <person name="Rhee S.K."/>
        </authorList>
    </citation>
    <scope>NUCLEOTIDE SEQUENCE [LARGE SCALE GENOMIC DNA]</scope>
    <source>
        <strain evidence="2 3">KCTC 23939</strain>
    </source>
</reference>
<dbReference type="EMBL" id="JBIPKE010000016">
    <property type="protein sequence ID" value="MFH6983976.1"/>
    <property type="molecule type" value="Genomic_DNA"/>
</dbReference>
<organism evidence="2 3">
    <name type="scientific">Marinoscillum luteum</name>
    <dbReference type="NCBI Taxonomy" id="861051"/>
    <lineage>
        <taxon>Bacteria</taxon>
        <taxon>Pseudomonadati</taxon>
        <taxon>Bacteroidota</taxon>
        <taxon>Cytophagia</taxon>
        <taxon>Cytophagales</taxon>
        <taxon>Reichenbachiellaceae</taxon>
        <taxon>Marinoscillum</taxon>
    </lineage>
</organism>
<comment type="caution">
    <text evidence="2">The sequence shown here is derived from an EMBL/GenBank/DDBJ whole genome shotgun (WGS) entry which is preliminary data.</text>
</comment>
<keyword evidence="3" id="KW-1185">Reference proteome</keyword>
<evidence type="ECO:0000256" key="1">
    <source>
        <dbReference type="SAM" id="MobiDB-lite"/>
    </source>
</evidence>
<protein>
    <submittedName>
        <fullName evidence="2">Uncharacterized protein</fullName>
    </submittedName>
</protein>